<dbReference type="CDD" id="cd02213">
    <property type="entry name" value="cupin_PMI_typeII_C"/>
    <property type="match status" value="1"/>
</dbReference>
<dbReference type="Pfam" id="PF01050">
    <property type="entry name" value="MannoseP_isomer"/>
    <property type="match status" value="1"/>
</dbReference>
<keyword evidence="2" id="KW-0413">Isomerase</keyword>
<protein>
    <submittedName>
        <fullName evidence="2">Mannose-6-phosphate isomerase, type II</fullName>
    </submittedName>
</protein>
<reference evidence="2 3" key="1">
    <citation type="journal article" date="2015" name="Nature">
        <title>rRNA introns, odd ribosomes, and small enigmatic genomes across a large radiation of phyla.</title>
        <authorList>
            <person name="Brown C.T."/>
            <person name="Hug L.A."/>
            <person name="Thomas B.C."/>
            <person name="Sharon I."/>
            <person name="Castelle C.J."/>
            <person name="Singh A."/>
            <person name="Wilkins M.J."/>
            <person name="Williams K.H."/>
            <person name="Banfield J.F."/>
        </authorList>
    </citation>
    <scope>NUCLEOTIDE SEQUENCE [LARGE SCALE GENOMIC DNA]</scope>
</reference>
<feature type="domain" description="Mannose-6-phosphate isomerase type II C-terminal" evidence="1">
    <location>
        <begin position="6"/>
        <end position="108"/>
    </location>
</feature>
<gene>
    <name evidence="2" type="ORF">US45_C0017G0006</name>
</gene>
<dbReference type="GO" id="GO:0005976">
    <property type="term" value="P:polysaccharide metabolic process"/>
    <property type="evidence" value="ECO:0007669"/>
    <property type="project" value="InterPro"/>
</dbReference>
<organism evidence="2 3">
    <name type="scientific">Candidatus Nomurabacteria bacterium GW2011_GWA1_37_20</name>
    <dbReference type="NCBI Taxonomy" id="1618729"/>
    <lineage>
        <taxon>Bacteria</taxon>
        <taxon>Candidatus Nomuraibacteriota</taxon>
    </lineage>
</organism>
<dbReference type="InterPro" id="IPR051161">
    <property type="entry name" value="Mannose-6P_isomerase_type2"/>
</dbReference>
<dbReference type="GO" id="GO:0004475">
    <property type="term" value="F:mannose-1-phosphate guanylyltransferase (GTP) activity"/>
    <property type="evidence" value="ECO:0007669"/>
    <property type="project" value="TreeGrafter"/>
</dbReference>
<name>A0A0G0GNW3_9BACT</name>
<comment type="caution">
    <text evidence="2">The sequence shown here is derived from an EMBL/GenBank/DDBJ whole genome shotgun (WGS) entry which is preliminary data.</text>
</comment>
<dbReference type="PANTHER" id="PTHR46390">
    <property type="entry name" value="MANNOSE-1-PHOSPHATE GUANYLYLTRANSFERASE"/>
    <property type="match status" value="1"/>
</dbReference>
<evidence type="ECO:0000313" key="2">
    <source>
        <dbReference type="EMBL" id="KKQ32763.1"/>
    </source>
</evidence>
<evidence type="ECO:0000313" key="3">
    <source>
        <dbReference type="Proteomes" id="UP000034701"/>
    </source>
</evidence>
<dbReference type="GO" id="GO:0016853">
    <property type="term" value="F:isomerase activity"/>
    <property type="evidence" value="ECO:0007669"/>
    <property type="project" value="UniProtKB-KW"/>
</dbReference>
<dbReference type="GO" id="GO:0009298">
    <property type="term" value="P:GDP-mannose biosynthetic process"/>
    <property type="evidence" value="ECO:0007669"/>
    <property type="project" value="TreeGrafter"/>
</dbReference>
<dbReference type="SUPFAM" id="SSF51182">
    <property type="entry name" value="RmlC-like cupins"/>
    <property type="match status" value="1"/>
</dbReference>
<dbReference type="Proteomes" id="UP000034701">
    <property type="component" value="Unassembled WGS sequence"/>
</dbReference>
<evidence type="ECO:0000259" key="1">
    <source>
        <dbReference type="Pfam" id="PF01050"/>
    </source>
</evidence>
<accession>A0A0G0GNW3</accession>
<dbReference type="AlphaFoldDB" id="A0A0G0GNW3"/>
<proteinExistence type="predicted"/>
<dbReference type="InterPro" id="IPR001538">
    <property type="entry name" value="Man6P_isomerase-2_C"/>
</dbReference>
<dbReference type="InterPro" id="IPR014710">
    <property type="entry name" value="RmlC-like_jellyroll"/>
</dbReference>
<dbReference type="PANTHER" id="PTHR46390:SF1">
    <property type="entry name" value="MANNOSE-1-PHOSPHATE GUANYLYLTRANSFERASE"/>
    <property type="match status" value="1"/>
</dbReference>
<dbReference type="EMBL" id="LBTA01000017">
    <property type="protein sequence ID" value="KKQ32763.1"/>
    <property type="molecule type" value="Genomic_DNA"/>
</dbReference>
<dbReference type="InterPro" id="IPR011051">
    <property type="entry name" value="RmlC_Cupin_sf"/>
</dbReference>
<sequence>MKTLIVKKPWGQFDQFTYNELSTVKVISINSDSELSLQYHKNRSEFWRILSGHPIVTIGEKEMKALPGDEFTIAKEELHRIRAEDGATQFLEISFGKFDENDIIRLEDKYGRA</sequence>
<dbReference type="Gene3D" id="2.60.120.10">
    <property type="entry name" value="Jelly Rolls"/>
    <property type="match status" value="1"/>
</dbReference>